<organism evidence="2 3">
    <name type="scientific">Paenibacillus helianthi</name>
    <dbReference type="NCBI Taxonomy" id="1349432"/>
    <lineage>
        <taxon>Bacteria</taxon>
        <taxon>Bacillati</taxon>
        <taxon>Bacillota</taxon>
        <taxon>Bacilli</taxon>
        <taxon>Bacillales</taxon>
        <taxon>Paenibacillaceae</taxon>
        <taxon>Paenibacillus</taxon>
    </lineage>
</organism>
<dbReference type="EMBL" id="LVWI01000065">
    <property type="protein sequence ID" value="OKP82820.1"/>
    <property type="molecule type" value="Genomic_DNA"/>
</dbReference>
<comment type="caution">
    <text evidence="2">The sequence shown here is derived from an EMBL/GenBank/DDBJ whole genome shotgun (WGS) entry which is preliminary data.</text>
</comment>
<protein>
    <recommendedName>
        <fullName evidence="1">ABC-type glycine betaine transport system substrate-binding domain-containing protein</fullName>
    </recommendedName>
</protein>
<accession>A0ABX3EHR4</accession>
<evidence type="ECO:0000313" key="2">
    <source>
        <dbReference type="EMBL" id="OKP82820.1"/>
    </source>
</evidence>
<dbReference type="Gene3D" id="3.40.190.10">
    <property type="entry name" value="Periplasmic binding protein-like II"/>
    <property type="match status" value="1"/>
</dbReference>
<dbReference type="Pfam" id="PF04069">
    <property type="entry name" value="OpuAC"/>
    <property type="match status" value="1"/>
</dbReference>
<feature type="domain" description="ABC-type glycine betaine transport system substrate-binding" evidence="1">
    <location>
        <begin position="2"/>
        <end position="50"/>
    </location>
</feature>
<reference evidence="2 3" key="1">
    <citation type="submission" date="2016-03" db="EMBL/GenBank/DDBJ databases">
        <authorList>
            <person name="Sant'Anna F.H."/>
            <person name="Ambrosini A."/>
            <person name="Souza R."/>
            <person name="Bach E."/>
            <person name="Fernandes G."/>
            <person name="Balsanelli E."/>
            <person name="Baura V.A."/>
            <person name="Souza E.M."/>
            <person name="Passaglia L."/>
        </authorList>
    </citation>
    <scope>NUCLEOTIDE SEQUENCE [LARGE SCALE GENOMIC DNA]</scope>
    <source>
        <strain evidence="2 3">P26E</strain>
    </source>
</reference>
<gene>
    <name evidence="2" type="ORF">A3844_23295</name>
</gene>
<dbReference type="InterPro" id="IPR007210">
    <property type="entry name" value="ABC_Gly_betaine_transp_sub-bd"/>
</dbReference>
<evidence type="ECO:0000259" key="1">
    <source>
        <dbReference type="Pfam" id="PF04069"/>
    </source>
</evidence>
<sequence length="63" mass="7214">MVRKGLKEDMPAVYRFLDQFQWTAEDMAQVMVDIQGGMSPEDAAKVWVSEHENQVNSWIAGIE</sequence>
<dbReference type="SUPFAM" id="SSF53850">
    <property type="entry name" value="Periplasmic binding protein-like II"/>
    <property type="match status" value="1"/>
</dbReference>
<name>A0ABX3EHR4_9BACL</name>
<proteinExistence type="predicted"/>
<dbReference type="Proteomes" id="UP000186058">
    <property type="component" value="Unassembled WGS sequence"/>
</dbReference>
<keyword evidence="3" id="KW-1185">Reference proteome</keyword>
<evidence type="ECO:0000313" key="3">
    <source>
        <dbReference type="Proteomes" id="UP000186058"/>
    </source>
</evidence>